<sequence>MKIIFTNNALDKIHRDNLSQKIIYDTISSASRIYPGREPGVTQYIKNWDFGTVTAITKKTNRGELLVITCFAKYNQAKFYKKPEDPRYKNASFLGRLWLDIIKIFGL</sequence>
<comment type="caution">
    <text evidence="1">The sequence shown here is derived from an EMBL/GenBank/DDBJ whole genome shotgun (WGS) entry which is preliminary data.</text>
</comment>
<gene>
    <name evidence="1" type="ORF">A3H78_05990</name>
</gene>
<evidence type="ECO:0008006" key="3">
    <source>
        <dbReference type="Google" id="ProtNLM"/>
    </source>
</evidence>
<evidence type="ECO:0000313" key="1">
    <source>
        <dbReference type="EMBL" id="OGK55417.1"/>
    </source>
</evidence>
<protein>
    <recommendedName>
        <fullName evidence="3">DUF4258 domain-containing protein</fullName>
    </recommendedName>
</protein>
<reference evidence="1 2" key="1">
    <citation type="journal article" date="2016" name="Nat. Commun.">
        <title>Thousands of microbial genomes shed light on interconnected biogeochemical processes in an aquifer system.</title>
        <authorList>
            <person name="Anantharaman K."/>
            <person name="Brown C.T."/>
            <person name="Hug L.A."/>
            <person name="Sharon I."/>
            <person name="Castelle C.J."/>
            <person name="Probst A.J."/>
            <person name="Thomas B.C."/>
            <person name="Singh A."/>
            <person name="Wilkins M.J."/>
            <person name="Karaoz U."/>
            <person name="Brodie E.L."/>
            <person name="Williams K.H."/>
            <person name="Hubbard S.S."/>
            <person name="Banfield J.F."/>
        </authorList>
    </citation>
    <scope>NUCLEOTIDE SEQUENCE [LARGE SCALE GENOMIC DNA]</scope>
</reference>
<name>A0A1F7JIJ0_9BACT</name>
<evidence type="ECO:0000313" key="2">
    <source>
        <dbReference type="Proteomes" id="UP000177418"/>
    </source>
</evidence>
<organism evidence="1 2">
    <name type="scientific">Candidatus Roizmanbacteria bacterium RIFCSPLOWO2_02_FULL_36_11</name>
    <dbReference type="NCBI Taxonomy" id="1802071"/>
    <lineage>
        <taxon>Bacteria</taxon>
        <taxon>Candidatus Roizmaniibacteriota</taxon>
    </lineage>
</organism>
<dbReference type="Proteomes" id="UP000177418">
    <property type="component" value="Unassembled WGS sequence"/>
</dbReference>
<dbReference type="EMBL" id="MGAV01000004">
    <property type="protein sequence ID" value="OGK55417.1"/>
    <property type="molecule type" value="Genomic_DNA"/>
</dbReference>
<dbReference type="AlphaFoldDB" id="A0A1F7JIJ0"/>
<accession>A0A1F7JIJ0</accession>
<proteinExistence type="predicted"/>